<keyword evidence="3" id="KW-1185">Reference proteome</keyword>
<proteinExistence type="predicted"/>
<reference evidence="2" key="1">
    <citation type="submission" date="2022-12" db="EMBL/GenBank/DDBJ databases">
        <title>Clostridium sp. nov., isolated from industrial wastewater.</title>
        <authorList>
            <person name="Jiayan W."/>
        </authorList>
    </citation>
    <scope>NUCLEOTIDE SEQUENCE</scope>
    <source>
        <strain evidence="2">ZC22-4</strain>
    </source>
</reference>
<dbReference type="PANTHER" id="PTHR30546">
    <property type="entry name" value="FLAVODOXIN-RELATED PROTEIN WRBA-RELATED"/>
    <property type="match status" value="1"/>
</dbReference>
<dbReference type="InterPro" id="IPR005025">
    <property type="entry name" value="FMN_Rdtase-like_dom"/>
</dbReference>
<evidence type="ECO:0000313" key="3">
    <source>
        <dbReference type="Proteomes" id="UP001144612"/>
    </source>
</evidence>
<dbReference type="PROSITE" id="PS50902">
    <property type="entry name" value="FLAVODOXIN_LIKE"/>
    <property type="match status" value="1"/>
</dbReference>
<dbReference type="Gene3D" id="3.40.50.360">
    <property type="match status" value="1"/>
</dbReference>
<evidence type="ECO:0000313" key="2">
    <source>
        <dbReference type="EMBL" id="MCY6960067.1"/>
    </source>
</evidence>
<dbReference type="EMBL" id="JAPQFJ010000019">
    <property type="protein sequence ID" value="MCY6960067.1"/>
    <property type="molecule type" value="Genomic_DNA"/>
</dbReference>
<dbReference type="Proteomes" id="UP001144612">
    <property type="component" value="Unassembled WGS sequence"/>
</dbReference>
<dbReference type="PANTHER" id="PTHR30546:SF23">
    <property type="entry name" value="FLAVOPROTEIN-LIKE PROTEIN YCP4-RELATED"/>
    <property type="match status" value="1"/>
</dbReference>
<feature type="domain" description="Flavodoxin-like" evidence="1">
    <location>
        <begin position="3"/>
        <end position="189"/>
    </location>
</feature>
<evidence type="ECO:0000259" key="1">
    <source>
        <dbReference type="PROSITE" id="PS50902"/>
    </source>
</evidence>
<dbReference type="SUPFAM" id="SSF52218">
    <property type="entry name" value="Flavoproteins"/>
    <property type="match status" value="1"/>
</dbReference>
<gene>
    <name evidence="2" type="ORF">OW729_15715</name>
</gene>
<accession>A0ABT4DCQ7</accession>
<protein>
    <submittedName>
        <fullName evidence="2">Flavodoxin family protein</fullName>
    </submittedName>
</protein>
<dbReference type="RefSeq" id="WP_268062503.1">
    <property type="nucleotide sequence ID" value="NZ_JAPQFJ010000019.1"/>
</dbReference>
<dbReference type="InterPro" id="IPR029039">
    <property type="entry name" value="Flavoprotein-like_sf"/>
</dbReference>
<organism evidence="2 3">
    <name type="scientific">Clostridium brassicae</name>
    <dbReference type="NCBI Taxonomy" id="2999072"/>
    <lineage>
        <taxon>Bacteria</taxon>
        <taxon>Bacillati</taxon>
        <taxon>Bacillota</taxon>
        <taxon>Clostridia</taxon>
        <taxon>Eubacteriales</taxon>
        <taxon>Clostridiaceae</taxon>
        <taxon>Clostridium</taxon>
    </lineage>
</organism>
<sequence length="197" mass="21875">MKAVVIFHSVCGNTYLMARSIYYNLKISGVDVEIFRVKDDDLVELSKNFPVVNDYLEEIVQVPIASLDKVLESDYIFLGCPTYFGNVSAEMKAFMDSFSPLWKDASLFGKRLIAFTSCGNSEGSGDVCLKAINTFGQHLGMMSVPVPANLANIKSSPAYGLIHYSGDMGDSRIDEEEKDFIKEFIQLIINKSKVKAL</sequence>
<comment type="caution">
    <text evidence="2">The sequence shown here is derived from an EMBL/GenBank/DDBJ whole genome shotgun (WGS) entry which is preliminary data.</text>
</comment>
<name>A0ABT4DCQ7_9CLOT</name>
<dbReference type="InterPro" id="IPR008254">
    <property type="entry name" value="Flavodoxin/NO_synth"/>
</dbReference>
<dbReference type="Pfam" id="PF03358">
    <property type="entry name" value="FMN_red"/>
    <property type="match status" value="1"/>
</dbReference>